<dbReference type="KEGG" id="smao:CAG99_26050"/>
<accession>A0A1W7D425</accession>
<dbReference type="InterPro" id="IPR053141">
    <property type="entry name" value="Mycobact_SerProt_Inhib_Rv3364c"/>
</dbReference>
<organism evidence="3 4">
    <name type="scientific">Streptomyces marincola</name>
    <dbReference type="NCBI Taxonomy" id="2878388"/>
    <lineage>
        <taxon>Bacteria</taxon>
        <taxon>Bacillati</taxon>
        <taxon>Actinomycetota</taxon>
        <taxon>Actinomycetes</taxon>
        <taxon>Kitasatosporales</taxon>
        <taxon>Streptomycetaceae</taxon>
        <taxon>Streptomyces</taxon>
    </lineage>
</organism>
<evidence type="ECO:0000259" key="2">
    <source>
        <dbReference type="SMART" id="SM00960"/>
    </source>
</evidence>
<name>A0A1W7D425_9ACTN</name>
<reference evidence="3 4" key="1">
    <citation type="submission" date="2017-05" db="EMBL/GenBank/DDBJ databases">
        <title>Complete genome sequence of Streptomyces sp. SCSIO 03032 revealed the diverse biosynthetic pathways for its bioactive secondary metabolites.</title>
        <authorList>
            <person name="Ma L."/>
            <person name="Zhu Y."/>
            <person name="Zhang W."/>
            <person name="Zhang G."/>
            <person name="Tian X."/>
            <person name="Zhang S."/>
            <person name="Zhang C."/>
        </authorList>
    </citation>
    <scope>NUCLEOTIDE SEQUENCE [LARGE SCALE GENOMIC DNA]</scope>
    <source>
        <strain evidence="3 4">SCSIO 03032</strain>
    </source>
</reference>
<dbReference type="Proteomes" id="UP000194218">
    <property type="component" value="Chromosome"/>
</dbReference>
<proteinExistence type="predicted"/>
<feature type="region of interest" description="Disordered" evidence="1">
    <location>
        <begin position="1"/>
        <end position="20"/>
    </location>
</feature>
<dbReference type="Pfam" id="PF03259">
    <property type="entry name" value="Robl_LC7"/>
    <property type="match status" value="1"/>
</dbReference>
<sequence>MTAPESAAHGGTPFRGTAQESTQIGTLLDELVERVPAVRHALVLAADGLPRGASRALGREDGEQLAAMASSFHSLARGVGRHFKTGGTRQTLVELDDAFLLVTAAGAGSALAVFAESDADIGQVAYEMALLVKRVGPLLATAPRGLPGAPG</sequence>
<dbReference type="PANTHER" id="PTHR36222">
    <property type="entry name" value="SERINE PROTEASE INHIBITOR RV3364C"/>
    <property type="match status" value="1"/>
</dbReference>
<dbReference type="OrthoDB" id="5187023at2"/>
<evidence type="ECO:0000256" key="1">
    <source>
        <dbReference type="SAM" id="MobiDB-lite"/>
    </source>
</evidence>
<dbReference type="SUPFAM" id="SSF103196">
    <property type="entry name" value="Roadblock/LC7 domain"/>
    <property type="match status" value="1"/>
</dbReference>
<dbReference type="Gene3D" id="3.30.450.30">
    <property type="entry name" value="Dynein light chain 2a, cytoplasmic"/>
    <property type="match status" value="1"/>
</dbReference>
<dbReference type="SMART" id="SM00960">
    <property type="entry name" value="Robl_LC7"/>
    <property type="match status" value="1"/>
</dbReference>
<feature type="domain" description="Roadblock/LAMTOR2" evidence="2">
    <location>
        <begin position="25"/>
        <end position="115"/>
    </location>
</feature>
<gene>
    <name evidence="3" type="ORF">CAG99_26050</name>
</gene>
<dbReference type="InterPro" id="IPR004942">
    <property type="entry name" value="Roadblock/LAMTOR2_dom"/>
</dbReference>
<evidence type="ECO:0000313" key="4">
    <source>
        <dbReference type="Proteomes" id="UP000194218"/>
    </source>
</evidence>
<dbReference type="PANTHER" id="PTHR36222:SF1">
    <property type="entry name" value="SERINE PROTEASE INHIBITOR RV3364C"/>
    <property type="match status" value="1"/>
</dbReference>
<dbReference type="RefSeq" id="WP_086161667.1">
    <property type="nucleotide sequence ID" value="NZ_CP021121.1"/>
</dbReference>
<dbReference type="AlphaFoldDB" id="A0A1W7D425"/>
<keyword evidence="4" id="KW-1185">Reference proteome</keyword>
<protein>
    <submittedName>
        <fullName evidence="3">Dynein regulation protein LC7</fullName>
    </submittedName>
</protein>
<evidence type="ECO:0000313" key="3">
    <source>
        <dbReference type="EMBL" id="ARQ71831.1"/>
    </source>
</evidence>
<dbReference type="EMBL" id="CP021121">
    <property type="protein sequence ID" value="ARQ71831.1"/>
    <property type="molecule type" value="Genomic_DNA"/>
</dbReference>